<dbReference type="InterPro" id="IPR005232">
    <property type="entry name" value="LarE"/>
</dbReference>
<dbReference type="InterPro" id="IPR014729">
    <property type="entry name" value="Rossmann-like_a/b/a_fold"/>
</dbReference>
<proteinExistence type="predicted"/>
<dbReference type="OrthoDB" id="9776919at2"/>
<organism evidence="3 4">
    <name type="scientific">Ruminiclostridium hungatei</name>
    <name type="common">Clostridium hungatei</name>
    <dbReference type="NCBI Taxonomy" id="48256"/>
    <lineage>
        <taxon>Bacteria</taxon>
        <taxon>Bacillati</taxon>
        <taxon>Bacillota</taxon>
        <taxon>Clostridia</taxon>
        <taxon>Eubacteriales</taxon>
        <taxon>Oscillospiraceae</taxon>
        <taxon>Ruminiclostridium</taxon>
    </lineage>
</organism>
<dbReference type="PANTHER" id="PTHR43169">
    <property type="entry name" value="EXSB FAMILY PROTEIN"/>
    <property type="match status" value="1"/>
</dbReference>
<keyword evidence="3" id="KW-0436">Ligase</keyword>
<dbReference type="EMBL" id="MZGX01000009">
    <property type="protein sequence ID" value="OPX44332.1"/>
    <property type="molecule type" value="Genomic_DNA"/>
</dbReference>
<dbReference type="PIRSF" id="PIRSF006661">
    <property type="entry name" value="PP-lp_UCP006661"/>
    <property type="match status" value="1"/>
</dbReference>
<keyword evidence="4" id="KW-1185">Reference proteome</keyword>
<dbReference type="PANTHER" id="PTHR43169:SF2">
    <property type="entry name" value="NAD_GMP SYNTHASE DOMAIN-CONTAINING PROTEIN"/>
    <property type="match status" value="1"/>
</dbReference>
<evidence type="ECO:0000259" key="2">
    <source>
        <dbReference type="Pfam" id="PF02540"/>
    </source>
</evidence>
<dbReference type="GO" id="GO:0003952">
    <property type="term" value="F:NAD+ synthase (glutamine-hydrolyzing) activity"/>
    <property type="evidence" value="ECO:0007669"/>
    <property type="project" value="UniProtKB-EC"/>
</dbReference>
<feature type="domain" description="NAD/GMP synthase" evidence="2">
    <location>
        <begin position="16"/>
        <end position="78"/>
    </location>
</feature>
<dbReference type="GO" id="GO:0016783">
    <property type="term" value="F:sulfurtransferase activity"/>
    <property type="evidence" value="ECO:0007669"/>
    <property type="project" value="InterPro"/>
</dbReference>
<dbReference type="STRING" id="48256.CLHUN_16310"/>
<evidence type="ECO:0000256" key="1">
    <source>
        <dbReference type="PIRSR" id="PIRSR006661-1"/>
    </source>
</evidence>
<dbReference type="InterPro" id="IPR052188">
    <property type="entry name" value="Ni-pincer_cofactor_biosynth"/>
</dbReference>
<dbReference type="Pfam" id="PF02540">
    <property type="entry name" value="NAD_synthase"/>
    <property type="match status" value="1"/>
</dbReference>
<dbReference type="NCBIfam" id="TIGR00268">
    <property type="entry name" value="ATP-dependent sacrificial sulfur transferase LarE"/>
    <property type="match status" value="1"/>
</dbReference>
<dbReference type="AlphaFoldDB" id="A0A1V4SKA5"/>
<comment type="caution">
    <text evidence="3">The sequence shown here is derived from an EMBL/GenBank/DDBJ whole genome shotgun (WGS) entry which is preliminary data.</text>
</comment>
<gene>
    <name evidence="3" type="primary">nadE_1</name>
    <name evidence="3" type="ORF">CLHUN_16310</name>
</gene>
<dbReference type="RefSeq" id="WP_080064083.1">
    <property type="nucleotide sequence ID" value="NZ_MZGX01000009.1"/>
</dbReference>
<sequence length="273" mass="30922">MGIYDKLDNLKTIIKNQKSAVVAFSGGVDSTFLLKVSAEVLGTGVVAVTAHSSTYPERELKEAIEFAENNGIKHRVITSEELEVEGFSDNPVNRCYLCKNELYEKIKAVADEEGMECIFEGSNVDDLGDFRPGMQAVREHGVVSPLREAGLTKEEIRALSREMGLKTWDKQAFACLSSRFPYGEKITRERLRMIDLAEQFLLDLGFRQVRVRFHKDIARIEVTRESFEKIIEPEIREKIYTEFKKIGFMYTALDLKGYRAGSMNEGLSQADKA</sequence>
<name>A0A1V4SKA5_RUMHU</name>
<dbReference type="Gene3D" id="3.40.50.620">
    <property type="entry name" value="HUPs"/>
    <property type="match status" value="1"/>
</dbReference>
<dbReference type="InterPro" id="IPR022310">
    <property type="entry name" value="NAD/GMP_synthase"/>
</dbReference>
<evidence type="ECO:0000313" key="4">
    <source>
        <dbReference type="Proteomes" id="UP000191554"/>
    </source>
</evidence>
<feature type="active site" description="Nucleophile and sulfur donor" evidence="1">
    <location>
        <position position="175"/>
    </location>
</feature>
<reference evidence="3 4" key="1">
    <citation type="submission" date="2017-03" db="EMBL/GenBank/DDBJ databases">
        <title>Genome sequence of Clostridium hungatei DSM 14427.</title>
        <authorList>
            <person name="Poehlein A."/>
            <person name="Daniel R."/>
        </authorList>
    </citation>
    <scope>NUCLEOTIDE SEQUENCE [LARGE SCALE GENOMIC DNA]</scope>
    <source>
        <strain evidence="3 4">DSM 14427</strain>
    </source>
</reference>
<dbReference type="SUPFAM" id="SSF52402">
    <property type="entry name" value="Adenine nucleotide alpha hydrolases-like"/>
    <property type="match status" value="1"/>
</dbReference>
<dbReference type="GO" id="GO:0008795">
    <property type="term" value="F:NAD+ synthase activity"/>
    <property type="evidence" value="ECO:0007669"/>
    <property type="project" value="UniProtKB-EC"/>
</dbReference>
<dbReference type="GO" id="GO:0006163">
    <property type="term" value="P:purine nucleotide metabolic process"/>
    <property type="evidence" value="ECO:0007669"/>
    <property type="project" value="UniProtKB-ARBA"/>
</dbReference>
<dbReference type="EC" id="6.3.1.5" evidence="3"/>
<protein>
    <submittedName>
        <fullName evidence="3">NH(3)-dependent NAD(+) synthetase</fullName>
        <ecNumber evidence="3">6.3.1.5</ecNumber>
        <ecNumber evidence="3">6.3.5.1</ecNumber>
    </submittedName>
</protein>
<dbReference type="EC" id="6.3.5.1" evidence="3"/>
<dbReference type="CDD" id="cd01990">
    <property type="entry name" value="LarE-like"/>
    <property type="match status" value="1"/>
</dbReference>
<dbReference type="Proteomes" id="UP000191554">
    <property type="component" value="Unassembled WGS sequence"/>
</dbReference>
<evidence type="ECO:0000313" key="3">
    <source>
        <dbReference type="EMBL" id="OPX44332.1"/>
    </source>
</evidence>
<accession>A0A1V4SKA5</accession>